<accession>A0AAW1M3Q4</accession>
<name>A0AAW1M3Q4_SAPOF</name>
<proteinExistence type="predicted"/>
<evidence type="ECO:0000313" key="1">
    <source>
        <dbReference type="EMBL" id="KAK9740216.1"/>
    </source>
</evidence>
<gene>
    <name evidence="1" type="ORF">RND81_03G019800</name>
</gene>
<reference evidence="1" key="1">
    <citation type="submission" date="2024-03" db="EMBL/GenBank/DDBJ databases">
        <title>WGS assembly of Saponaria officinalis var. Norfolk2.</title>
        <authorList>
            <person name="Jenkins J."/>
            <person name="Shu S."/>
            <person name="Grimwood J."/>
            <person name="Barry K."/>
            <person name="Goodstein D."/>
            <person name="Schmutz J."/>
            <person name="Leebens-Mack J."/>
            <person name="Osbourn A."/>
        </authorList>
    </citation>
    <scope>NUCLEOTIDE SEQUENCE [LARGE SCALE GENOMIC DNA]</scope>
    <source>
        <strain evidence="1">JIC</strain>
    </source>
</reference>
<dbReference type="AlphaFoldDB" id="A0AAW1M3Q4"/>
<comment type="caution">
    <text evidence="1">The sequence shown here is derived from an EMBL/GenBank/DDBJ whole genome shotgun (WGS) entry which is preliminary data.</text>
</comment>
<keyword evidence="2" id="KW-1185">Reference proteome</keyword>
<dbReference type="EMBL" id="JBDFQZ010000003">
    <property type="protein sequence ID" value="KAK9740216.1"/>
    <property type="molecule type" value="Genomic_DNA"/>
</dbReference>
<sequence length="238" mass="26338">MSGQMTTVKQLPFLFVISVLFLPRMMLSKIAIARQFLLHQKLNTVSVNYNYSRFPLAYEMVASPPPDDPNTLLHQFQLTYSGYMEHRRPMIVMHGLVPAFLSTSNQIVHGLVPAFPSTSNQSTHLSQFFSFVGLVSFFDIQLDCVSIEYEVHDDFLVALNTLCCCSIRKDGSHELFDFEVELKCRVAVEKEKELATLESTIGGAEGTVLSDVGGAQGTVLSDAATPELCGADHDLEAP</sequence>
<organism evidence="1 2">
    <name type="scientific">Saponaria officinalis</name>
    <name type="common">Common soapwort</name>
    <name type="synonym">Lychnis saponaria</name>
    <dbReference type="NCBI Taxonomy" id="3572"/>
    <lineage>
        <taxon>Eukaryota</taxon>
        <taxon>Viridiplantae</taxon>
        <taxon>Streptophyta</taxon>
        <taxon>Embryophyta</taxon>
        <taxon>Tracheophyta</taxon>
        <taxon>Spermatophyta</taxon>
        <taxon>Magnoliopsida</taxon>
        <taxon>eudicotyledons</taxon>
        <taxon>Gunneridae</taxon>
        <taxon>Pentapetalae</taxon>
        <taxon>Caryophyllales</taxon>
        <taxon>Caryophyllaceae</taxon>
        <taxon>Caryophylleae</taxon>
        <taxon>Saponaria</taxon>
    </lineage>
</organism>
<dbReference type="Proteomes" id="UP001443914">
    <property type="component" value="Unassembled WGS sequence"/>
</dbReference>
<protein>
    <submittedName>
        <fullName evidence="1">Uncharacterized protein</fullName>
    </submittedName>
</protein>
<evidence type="ECO:0000313" key="2">
    <source>
        <dbReference type="Proteomes" id="UP001443914"/>
    </source>
</evidence>